<organism evidence="4 5">
    <name type="scientific">Natronosalvus rutilus</name>
    <dbReference type="NCBI Taxonomy" id="2953753"/>
    <lineage>
        <taxon>Archaea</taxon>
        <taxon>Methanobacteriati</taxon>
        <taxon>Methanobacteriota</taxon>
        <taxon>Stenosarchaea group</taxon>
        <taxon>Halobacteria</taxon>
        <taxon>Halobacteriales</taxon>
        <taxon>Natrialbaceae</taxon>
        <taxon>Natronosalvus</taxon>
    </lineage>
</organism>
<dbReference type="Pfam" id="PF04434">
    <property type="entry name" value="SWIM"/>
    <property type="match status" value="1"/>
</dbReference>
<evidence type="ECO:0000313" key="4">
    <source>
        <dbReference type="EMBL" id="UTF55439.1"/>
    </source>
</evidence>
<accession>A0A9E7NBL5</accession>
<feature type="region of interest" description="Disordered" evidence="2">
    <location>
        <begin position="96"/>
        <end position="118"/>
    </location>
</feature>
<dbReference type="RefSeq" id="WP_254160447.1">
    <property type="nucleotide sequence ID" value="NZ_CP100355.1"/>
</dbReference>
<protein>
    <submittedName>
        <fullName evidence="4">SWIM zinc finger domain-containing protein</fullName>
    </submittedName>
</protein>
<keyword evidence="1" id="KW-0862">Zinc</keyword>
<dbReference type="KEGG" id="sawl:NGM29_06215"/>
<keyword evidence="1" id="KW-0863">Zinc-finger</keyword>
<evidence type="ECO:0000259" key="3">
    <source>
        <dbReference type="PROSITE" id="PS50966"/>
    </source>
</evidence>
<dbReference type="GO" id="GO:0008270">
    <property type="term" value="F:zinc ion binding"/>
    <property type="evidence" value="ECO:0007669"/>
    <property type="project" value="UniProtKB-KW"/>
</dbReference>
<reference evidence="4" key="1">
    <citation type="submission" date="2022-06" db="EMBL/GenBank/DDBJ databases">
        <title>Diverse halophilic archaea isolated from saline environments.</title>
        <authorList>
            <person name="Cui H.-L."/>
        </authorList>
    </citation>
    <scope>NUCLEOTIDE SEQUENCE</scope>
    <source>
        <strain evidence="4">WLHS1</strain>
    </source>
</reference>
<dbReference type="GeneID" id="73289623"/>
<name>A0A9E7NBL5_9EURY</name>
<dbReference type="PROSITE" id="PS50966">
    <property type="entry name" value="ZF_SWIM"/>
    <property type="match status" value="1"/>
</dbReference>
<keyword evidence="5" id="KW-1185">Reference proteome</keyword>
<sequence length="145" mass="16466">MERHPLTQLEFTRRTAKRAQYEAFEYTLVPEGVLVRNASHENPADHEYRVTIENGVPTHCECPADEYYEGACKHRVSVAIRRPLIQAITDQQLIADGGIPAENQEPEQAHESENDEPTECVCAELSSLPCWECVRTGRKSLEETE</sequence>
<evidence type="ECO:0000256" key="1">
    <source>
        <dbReference type="PROSITE-ProRule" id="PRU00325"/>
    </source>
</evidence>
<dbReference type="InterPro" id="IPR007527">
    <property type="entry name" value="Znf_SWIM"/>
</dbReference>
<keyword evidence="1" id="KW-0479">Metal-binding</keyword>
<evidence type="ECO:0000256" key="2">
    <source>
        <dbReference type="SAM" id="MobiDB-lite"/>
    </source>
</evidence>
<feature type="domain" description="SWIM-type" evidence="3">
    <location>
        <begin position="48"/>
        <end position="83"/>
    </location>
</feature>
<dbReference type="AlphaFoldDB" id="A0A9E7NBL5"/>
<proteinExistence type="predicted"/>
<gene>
    <name evidence="4" type="ORF">NGM29_06215</name>
</gene>
<dbReference type="EMBL" id="CP100355">
    <property type="protein sequence ID" value="UTF55439.1"/>
    <property type="molecule type" value="Genomic_DNA"/>
</dbReference>
<dbReference type="Proteomes" id="UP001056855">
    <property type="component" value="Chromosome"/>
</dbReference>
<evidence type="ECO:0000313" key="5">
    <source>
        <dbReference type="Proteomes" id="UP001056855"/>
    </source>
</evidence>